<protein>
    <submittedName>
        <fullName evidence="3">Uncharacterized protein</fullName>
    </submittedName>
</protein>
<feature type="compositionally biased region" description="Low complexity" evidence="1">
    <location>
        <begin position="551"/>
        <end position="565"/>
    </location>
</feature>
<dbReference type="AlphaFoldDB" id="A0A1Y2AZS1"/>
<keyword evidence="2" id="KW-0472">Membrane</keyword>
<proteinExistence type="predicted"/>
<feature type="compositionally biased region" description="Low complexity" evidence="1">
    <location>
        <begin position="635"/>
        <end position="650"/>
    </location>
</feature>
<sequence length="824" mass="94370">MTLVNHCTTDSDCPPSWDKNAIFCSTPILHTEYSYNRRSEDKVVVYDGSEKVYVDINDPETLSRTKYSPVCISYRPVGYKCKKRLDCLANESVDLPYIQCINGTCADLGKTTGNYMKTIRGNHKKGSKYWYIGLGLGLVVIILFFGCSTLIIQDKKKKKNEEKTQKDNKNNVNSYKDKTIVTCVNGDDEDNYNPDDYKGVTVINYETNYNSEIQSDKKSKNISNDNKTIKKKNKRSLLNLLSFGLLRRHNNDMCTIEDHKTKIMQKNGNMVEEIDLTNGFKEESMDPYGTLNYNKYKVHHELTGKNSKSIKKHKSYDDPERTLVRNLNKKTSKASVGTITTTKTMTSTKSQHLSDKSTTINTIVDLNNDECENLSNENLKQDTYDQLNILSSLNQAEDEIVYFDNNSENSINKSITKHFSEKVINKNELRGSLIHFPSSDVIKLHNTEIFPNNVDQRLPALPFRNKNKNSYPTPKQNPDAIIQINKNKNKNKGIYTETNNTPKSSPKMYNVNSSSDYDNTDFYQDISKMDTRLSLPTFSALPINEIIESSFADSSNSSDKSSISSHTIETNGFNDDIQKYSKSKDENNNILNSNKNTETINRDTNYLKNNYSIPTPYDSPYEFDNLRKDFKGKAKPSSKNQSSKNNIKLSLSKHEDNSTLSSMILKQSNKSIMSNKRNSNNNVCHSQVKSYHSQIQYQPQSYYKNDLSMHMNNKNDISSNPNINSKNRRNSSNSSINNSYSDNNPFVNIMMNQNCENNRNLKNSSISSIHYKNVIIDNPNSYQQHQHQQRKENQNNVQCQFEQLESEIDIVPNTTNTSSYPVEY</sequence>
<dbReference type="Proteomes" id="UP000193920">
    <property type="component" value="Unassembled WGS sequence"/>
</dbReference>
<keyword evidence="2" id="KW-0812">Transmembrane</keyword>
<feature type="compositionally biased region" description="Polar residues" evidence="1">
    <location>
        <begin position="588"/>
        <end position="597"/>
    </location>
</feature>
<keyword evidence="4" id="KW-1185">Reference proteome</keyword>
<reference evidence="3 4" key="1">
    <citation type="submission" date="2016-08" db="EMBL/GenBank/DDBJ databases">
        <title>A Parts List for Fungal Cellulosomes Revealed by Comparative Genomics.</title>
        <authorList>
            <consortium name="DOE Joint Genome Institute"/>
            <person name="Haitjema C.H."/>
            <person name="Gilmore S.P."/>
            <person name="Henske J.K."/>
            <person name="Solomon K.V."/>
            <person name="De Groot R."/>
            <person name="Kuo A."/>
            <person name="Mondo S.J."/>
            <person name="Salamov A.A."/>
            <person name="Labutti K."/>
            <person name="Zhao Z."/>
            <person name="Chiniquy J."/>
            <person name="Barry K."/>
            <person name="Brewer H.M."/>
            <person name="Purvine S.O."/>
            <person name="Wright A.T."/>
            <person name="Boxma B."/>
            <person name="Van Alen T."/>
            <person name="Hackstein J.H."/>
            <person name="Baker S.E."/>
            <person name="Grigoriev I.V."/>
            <person name="O'Malley M.A."/>
        </authorList>
    </citation>
    <scope>NUCLEOTIDE SEQUENCE [LARGE SCALE GENOMIC DNA]</scope>
    <source>
        <strain evidence="3 4">G1</strain>
    </source>
</reference>
<feature type="region of interest" description="Disordered" evidence="1">
    <location>
        <begin position="551"/>
        <end position="597"/>
    </location>
</feature>
<evidence type="ECO:0000256" key="1">
    <source>
        <dbReference type="SAM" id="MobiDB-lite"/>
    </source>
</evidence>
<keyword evidence="2" id="KW-1133">Transmembrane helix</keyword>
<evidence type="ECO:0000313" key="4">
    <source>
        <dbReference type="Proteomes" id="UP000193920"/>
    </source>
</evidence>
<organism evidence="3 4">
    <name type="scientific">Neocallimastix californiae</name>
    <dbReference type="NCBI Taxonomy" id="1754190"/>
    <lineage>
        <taxon>Eukaryota</taxon>
        <taxon>Fungi</taxon>
        <taxon>Fungi incertae sedis</taxon>
        <taxon>Chytridiomycota</taxon>
        <taxon>Chytridiomycota incertae sedis</taxon>
        <taxon>Neocallimastigomycetes</taxon>
        <taxon>Neocallimastigales</taxon>
        <taxon>Neocallimastigaceae</taxon>
        <taxon>Neocallimastix</taxon>
    </lineage>
</organism>
<feature type="compositionally biased region" description="Low complexity" evidence="1">
    <location>
        <begin position="712"/>
        <end position="740"/>
    </location>
</feature>
<evidence type="ECO:0000256" key="2">
    <source>
        <dbReference type="SAM" id="Phobius"/>
    </source>
</evidence>
<feature type="region of interest" description="Disordered" evidence="1">
    <location>
        <begin position="710"/>
        <end position="740"/>
    </location>
</feature>
<accession>A0A1Y2AZS1</accession>
<gene>
    <name evidence="3" type="ORF">LY90DRAFT_705749</name>
</gene>
<feature type="compositionally biased region" description="Basic and acidic residues" evidence="1">
    <location>
        <begin position="576"/>
        <end position="587"/>
    </location>
</feature>
<name>A0A1Y2AZS1_9FUNG</name>
<dbReference type="EMBL" id="MCOG01000188">
    <property type="protein sequence ID" value="ORY28062.1"/>
    <property type="molecule type" value="Genomic_DNA"/>
</dbReference>
<feature type="region of interest" description="Disordered" evidence="1">
    <location>
        <begin position="630"/>
        <end position="660"/>
    </location>
</feature>
<feature type="transmembrane region" description="Helical" evidence="2">
    <location>
        <begin position="129"/>
        <end position="152"/>
    </location>
</feature>
<comment type="caution">
    <text evidence="3">The sequence shown here is derived from an EMBL/GenBank/DDBJ whole genome shotgun (WGS) entry which is preliminary data.</text>
</comment>
<dbReference type="OrthoDB" id="10626874at2759"/>
<evidence type="ECO:0000313" key="3">
    <source>
        <dbReference type="EMBL" id="ORY28062.1"/>
    </source>
</evidence>